<name>A0A645FFV9_9ZZZZ</name>
<reference evidence="2" key="1">
    <citation type="submission" date="2019-08" db="EMBL/GenBank/DDBJ databases">
        <authorList>
            <person name="Kucharzyk K."/>
            <person name="Murdoch R.W."/>
            <person name="Higgins S."/>
            <person name="Loffler F."/>
        </authorList>
    </citation>
    <scope>NUCLEOTIDE SEQUENCE</scope>
</reference>
<evidence type="ECO:0000256" key="1">
    <source>
        <dbReference type="SAM" id="MobiDB-lite"/>
    </source>
</evidence>
<dbReference type="AlphaFoldDB" id="A0A645FFV9"/>
<gene>
    <name evidence="2" type="ORF">SDC9_160599</name>
</gene>
<evidence type="ECO:0000313" key="2">
    <source>
        <dbReference type="EMBL" id="MPN13278.1"/>
    </source>
</evidence>
<feature type="compositionally biased region" description="Basic and acidic residues" evidence="1">
    <location>
        <begin position="106"/>
        <end position="117"/>
    </location>
</feature>
<feature type="compositionally biased region" description="Basic and acidic residues" evidence="1">
    <location>
        <begin position="26"/>
        <end position="38"/>
    </location>
</feature>
<accession>A0A645FFV9</accession>
<proteinExistence type="predicted"/>
<comment type="caution">
    <text evidence="2">The sequence shown here is derived from an EMBL/GenBank/DDBJ whole genome shotgun (WGS) entry which is preliminary data.</text>
</comment>
<feature type="compositionally biased region" description="Basic and acidic residues" evidence="1">
    <location>
        <begin position="1"/>
        <end position="14"/>
    </location>
</feature>
<protein>
    <submittedName>
        <fullName evidence="2">Uncharacterized protein</fullName>
    </submittedName>
</protein>
<organism evidence="2">
    <name type="scientific">bioreactor metagenome</name>
    <dbReference type="NCBI Taxonomy" id="1076179"/>
    <lineage>
        <taxon>unclassified sequences</taxon>
        <taxon>metagenomes</taxon>
        <taxon>ecological metagenomes</taxon>
    </lineage>
</organism>
<dbReference type="EMBL" id="VSSQ01059771">
    <property type="protein sequence ID" value="MPN13278.1"/>
    <property type="molecule type" value="Genomic_DNA"/>
</dbReference>
<sequence>MTDRTAHAGRDPAGEQRPQLGGRHHQSVERRLVPDHLGRGGQHAGGGEARPRHRLGVTDGDVPAGLEEFPRGGQADDAGAHDDHGARPVSRARLGCRARPGPGDTLLDHEHSFPTAA</sequence>
<feature type="region of interest" description="Disordered" evidence="1">
    <location>
        <begin position="1"/>
        <end position="117"/>
    </location>
</feature>
<feature type="compositionally biased region" description="Gly residues" evidence="1">
    <location>
        <begin position="39"/>
        <end position="48"/>
    </location>
</feature>